<feature type="transmembrane region" description="Helical" evidence="2">
    <location>
        <begin position="57"/>
        <end position="78"/>
    </location>
</feature>
<gene>
    <name evidence="4" type="ordered locus">Krad_4648</name>
</gene>
<keyword evidence="2" id="KW-0812">Transmembrane</keyword>
<protein>
    <submittedName>
        <fullName evidence="4">TadE family protein</fullName>
    </submittedName>
</protein>
<dbReference type="EMBL" id="CP000751">
    <property type="protein sequence ID" value="ABS06107.1"/>
    <property type="molecule type" value="Genomic_DNA"/>
</dbReference>
<organism evidence="4 5">
    <name type="scientific">Kineococcus radiotolerans (strain ATCC BAA-149 / DSM 14245 / SRS30216)</name>
    <dbReference type="NCBI Taxonomy" id="266940"/>
    <lineage>
        <taxon>Bacteria</taxon>
        <taxon>Bacillati</taxon>
        <taxon>Actinomycetota</taxon>
        <taxon>Actinomycetes</taxon>
        <taxon>Kineosporiales</taxon>
        <taxon>Kineosporiaceae</taxon>
        <taxon>Kineococcus</taxon>
    </lineage>
</organism>
<evidence type="ECO:0000256" key="2">
    <source>
        <dbReference type="SAM" id="Phobius"/>
    </source>
</evidence>
<feature type="compositionally biased region" description="Basic and acidic residues" evidence="1">
    <location>
        <begin position="31"/>
        <end position="50"/>
    </location>
</feature>
<evidence type="ECO:0000256" key="1">
    <source>
        <dbReference type="SAM" id="MobiDB-lite"/>
    </source>
</evidence>
<sequence length="170" mass="17739">MFSTLHATRQRLRSTAPRSKAAPAAVSASRAEQDTERQPGEGRDQTKGEEGSTAVELVILTPLMFLLVLLIVQFALFLHARQVVTAAAEQGVRSERLSRAGGGEGAQTALAFAARVGGKAVTGVNARVARGADAVTVNVSGEGQSIIPWMHLTVTGTSSGSIDQWTGDVS</sequence>
<dbReference type="InterPro" id="IPR012495">
    <property type="entry name" value="TadE-like_dom"/>
</dbReference>
<keyword evidence="2" id="KW-0472">Membrane</keyword>
<accession>A6WH18</accession>
<keyword evidence="2" id="KW-1133">Transmembrane helix</keyword>
<evidence type="ECO:0000313" key="5">
    <source>
        <dbReference type="Proteomes" id="UP000001116"/>
    </source>
</evidence>
<dbReference type="HOGENOM" id="CLU_117215_3_0_11"/>
<evidence type="ECO:0000259" key="3">
    <source>
        <dbReference type="Pfam" id="PF07811"/>
    </source>
</evidence>
<keyword evidence="5" id="KW-1185">Reference proteome</keyword>
<dbReference type="AlphaFoldDB" id="A6WH18"/>
<dbReference type="KEGG" id="kra:Krad_4648"/>
<evidence type="ECO:0000313" key="4">
    <source>
        <dbReference type="EMBL" id="ABS06107.1"/>
    </source>
</evidence>
<dbReference type="Proteomes" id="UP000001116">
    <property type="component" value="Plasmid pKRAD01"/>
</dbReference>
<reference evidence="5" key="1">
    <citation type="journal article" date="2008" name="PLoS ONE">
        <title>Survival in nuclear waste, extreme resistance, and potential applications gleaned from the genome sequence of Kineococcus radiotolerans SRS30216.</title>
        <authorList>
            <person name="Bagwell C.E."/>
            <person name="Bhat S."/>
            <person name="Hawkins G.M."/>
            <person name="Smith B.W."/>
            <person name="Biswas T."/>
            <person name="Hoover T.R."/>
            <person name="Saunders E."/>
            <person name="Han C.S."/>
            <person name="Tsodikov O.V."/>
            <person name="Shimkets L.J."/>
        </authorList>
    </citation>
    <scope>NUCLEOTIDE SEQUENCE [LARGE SCALE GENOMIC DNA]</scope>
    <source>
        <strain evidence="5">ATCC BAA-149 / DSM 14245 / SRS30216</strain>
    </source>
</reference>
<proteinExistence type="predicted"/>
<name>A6WH18_KINRD</name>
<geneLocation type="plasmid" evidence="4 5">
    <name>pKRAD01</name>
</geneLocation>
<keyword evidence="4" id="KW-0614">Plasmid</keyword>
<dbReference type="Pfam" id="PF07811">
    <property type="entry name" value="TadE"/>
    <property type="match status" value="1"/>
</dbReference>
<feature type="domain" description="TadE-like" evidence="3">
    <location>
        <begin position="51"/>
        <end position="93"/>
    </location>
</feature>
<feature type="compositionally biased region" description="Low complexity" evidence="1">
    <location>
        <begin position="13"/>
        <end position="30"/>
    </location>
</feature>
<feature type="region of interest" description="Disordered" evidence="1">
    <location>
        <begin position="1"/>
        <end position="51"/>
    </location>
</feature>